<evidence type="ECO:0000259" key="2">
    <source>
        <dbReference type="PROSITE" id="PS50894"/>
    </source>
</evidence>
<dbReference type="STRING" id="408074.SAMN05660909_01926"/>
<evidence type="ECO:0000313" key="3">
    <source>
        <dbReference type="EMBL" id="SEA43914.1"/>
    </source>
</evidence>
<proteinExistence type="predicted"/>
<protein>
    <recommendedName>
        <fullName evidence="2">HPt domain-containing protein</fullName>
    </recommendedName>
</protein>
<dbReference type="Proteomes" id="UP000199656">
    <property type="component" value="Unassembled WGS sequence"/>
</dbReference>
<accession>A0A1H4B7A1</accession>
<keyword evidence="4" id="KW-1185">Reference proteome</keyword>
<dbReference type="OrthoDB" id="893570at2"/>
<dbReference type="InterPro" id="IPR034660">
    <property type="entry name" value="DinB/YfiT-like"/>
</dbReference>
<dbReference type="Gene3D" id="1.20.120.450">
    <property type="entry name" value="dinb family like domain"/>
    <property type="match status" value="1"/>
</dbReference>
<comment type="caution">
    <text evidence="1">Lacks conserved residue(s) required for the propagation of feature annotation.</text>
</comment>
<dbReference type="SUPFAM" id="SSF109854">
    <property type="entry name" value="DinB/YfiT-like putative metalloenzymes"/>
    <property type="match status" value="1"/>
</dbReference>
<dbReference type="EMBL" id="FNRL01000007">
    <property type="protein sequence ID" value="SEA43914.1"/>
    <property type="molecule type" value="Genomic_DNA"/>
</dbReference>
<feature type="domain" description="HPt" evidence="2">
    <location>
        <begin position="1"/>
        <end position="101"/>
    </location>
</feature>
<name>A0A1H4B7A1_9BACT</name>
<dbReference type="RefSeq" id="WP_089761047.1">
    <property type="nucleotide sequence ID" value="NZ_BKAT01000025.1"/>
</dbReference>
<dbReference type="InterPro" id="IPR008207">
    <property type="entry name" value="Sig_transdc_His_kin_Hpt_dom"/>
</dbReference>
<evidence type="ECO:0000256" key="1">
    <source>
        <dbReference type="PROSITE-ProRule" id="PRU00110"/>
    </source>
</evidence>
<evidence type="ECO:0000313" key="4">
    <source>
        <dbReference type="Proteomes" id="UP000199656"/>
    </source>
</evidence>
<dbReference type="PROSITE" id="PS50894">
    <property type="entry name" value="HPT"/>
    <property type="match status" value="1"/>
</dbReference>
<reference evidence="4" key="1">
    <citation type="submission" date="2016-10" db="EMBL/GenBank/DDBJ databases">
        <authorList>
            <person name="Varghese N."/>
            <person name="Submissions S."/>
        </authorList>
    </citation>
    <scope>NUCLEOTIDE SEQUENCE [LARGE SCALE GENOMIC DNA]</scope>
    <source>
        <strain evidence="4">DSM 23920</strain>
    </source>
</reference>
<sequence length="147" mass="16603">MLTGTFISLYERDLSKLEEEITAYENAGDIWKVVPGINNSAGNLVLHCCGNLQHFIGAVLGNSGYVRNRDLEFSNKDVPVEELLQLIGNTRRVVLTTIAALTQEDLEKEFPLVMFNTRMPTGEVLIYLISHLNYHLGQVNYHRRILG</sequence>
<organism evidence="3 4">
    <name type="scientific">Chitinophaga terrae</name>
    <name type="common">ex Kim and Jung 2007</name>
    <dbReference type="NCBI Taxonomy" id="408074"/>
    <lineage>
        <taxon>Bacteria</taxon>
        <taxon>Pseudomonadati</taxon>
        <taxon>Bacteroidota</taxon>
        <taxon>Chitinophagia</taxon>
        <taxon>Chitinophagales</taxon>
        <taxon>Chitinophagaceae</taxon>
        <taxon>Chitinophaga</taxon>
    </lineage>
</organism>
<dbReference type="InterPro" id="IPR011466">
    <property type="entry name" value="DUF1572"/>
</dbReference>
<dbReference type="GO" id="GO:0000160">
    <property type="term" value="P:phosphorelay signal transduction system"/>
    <property type="evidence" value="ECO:0007669"/>
    <property type="project" value="InterPro"/>
</dbReference>
<gene>
    <name evidence="3" type="ORF">SAMN05660909_01926</name>
</gene>
<dbReference type="AlphaFoldDB" id="A0A1H4B7A1"/>
<dbReference type="Pfam" id="PF07609">
    <property type="entry name" value="DUF1572"/>
    <property type="match status" value="1"/>
</dbReference>